<dbReference type="InterPro" id="IPR001680">
    <property type="entry name" value="WD40_rpt"/>
</dbReference>
<protein>
    <submittedName>
        <fullName evidence="2">LEC14B protein-like isoform X1</fullName>
    </submittedName>
</protein>
<dbReference type="AlphaFoldDB" id="A0ABD1HT96"/>
<reference evidence="2 3" key="1">
    <citation type="submission" date="2024-06" db="EMBL/GenBank/DDBJ databases">
        <title>A chromosome level genome sequence of Diviner's sage (Salvia divinorum).</title>
        <authorList>
            <person name="Ford S.A."/>
            <person name="Ro D.-K."/>
            <person name="Ness R.W."/>
            <person name="Phillips M.A."/>
        </authorList>
    </citation>
    <scope>NUCLEOTIDE SEQUENCE [LARGE SCALE GENOMIC DNA]</scope>
    <source>
        <strain evidence="2">SAF-2024a</strain>
        <tissue evidence="2">Leaf</tissue>
    </source>
</reference>
<dbReference type="PROSITE" id="PS50082">
    <property type="entry name" value="WD_REPEATS_2"/>
    <property type="match status" value="1"/>
</dbReference>
<dbReference type="PANTHER" id="PTHR19847">
    <property type="entry name" value="DDB1- AND CUL4-ASSOCIATED FACTOR 11"/>
    <property type="match status" value="1"/>
</dbReference>
<evidence type="ECO:0000313" key="2">
    <source>
        <dbReference type="EMBL" id="KAL1559702.1"/>
    </source>
</evidence>
<dbReference type="InterPro" id="IPR051859">
    <property type="entry name" value="DCAF"/>
</dbReference>
<dbReference type="EMBL" id="JBEAFC010000004">
    <property type="protein sequence ID" value="KAL1559702.1"/>
    <property type="molecule type" value="Genomic_DNA"/>
</dbReference>
<keyword evidence="1" id="KW-0853">WD repeat</keyword>
<dbReference type="Pfam" id="PF00400">
    <property type="entry name" value="WD40"/>
    <property type="match status" value="2"/>
</dbReference>
<accession>A0ABD1HT96</accession>
<proteinExistence type="predicted"/>
<dbReference type="InterPro" id="IPR036322">
    <property type="entry name" value="WD40_repeat_dom_sf"/>
</dbReference>
<keyword evidence="3" id="KW-1185">Reference proteome</keyword>
<name>A0ABD1HT96_SALDI</name>
<feature type="repeat" description="WD" evidence="1">
    <location>
        <begin position="117"/>
        <end position="151"/>
    </location>
</feature>
<dbReference type="PANTHER" id="PTHR19847:SF27">
    <property type="entry name" value="LEC14B HOMOLOG"/>
    <property type="match status" value="1"/>
</dbReference>
<dbReference type="PROSITE" id="PS50294">
    <property type="entry name" value="WD_REPEATS_REGION"/>
    <property type="match status" value="1"/>
</dbReference>
<dbReference type="Proteomes" id="UP001567538">
    <property type="component" value="Unassembled WGS sequence"/>
</dbReference>
<organism evidence="2 3">
    <name type="scientific">Salvia divinorum</name>
    <name type="common">Maria pastora</name>
    <name type="synonym">Diviner's sage</name>
    <dbReference type="NCBI Taxonomy" id="28513"/>
    <lineage>
        <taxon>Eukaryota</taxon>
        <taxon>Viridiplantae</taxon>
        <taxon>Streptophyta</taxon>
        <taxon>Embryophyta</taxon>
        <taxon>Tracheophyta</taxon>
        <taxon>Spermatophyta</taxon>
        <taxon>Magnoliopsida</taxon>
        <taxon>eudicotyledons</taxon>
        <taxon>Gunneridae</taxon>
        <taxon>Pentapetalae</taxon>
        <taxon>asterids</taxon>
        <taxon>lamiids</taxon>
        <taxon>Lamiales</taxon>
        <taxon>Lamiaceae</taxon>
        <taxon>Nepetoideae</taxon>
        <taxon>Mentheae</taxon>
        <taxon>Salviinae</taxon>
        <taxon>Salvia</taxon>
        <taxon>Salvia subgen. Calosphace</taxon>
    </lineage>
</organism>
<dbReference type="SUPFAM" id="SSF50978">
    <property type="entry name" value="WD40 repeat-like"/>
    <property type="match status" value="1"/>
</dbReference>
<evidence type="ECO:0000313" key="3">
    <source>
        <dbReference type="Proteomes" id="UP001567538"/>
    </source>
</evidence>
<dbReference type="Gene3D" id="2.130.10.10">
    <property type="entry name" value="YVTN repeat-like/Quinoprotein amine dehydrogenase"/>
    <property type="match status" value="1"/>
</dbReference>
<sequence>MSTVYVLSTRVSISFVPAATDSFCKVWESGKPARVLMGHLEGITFTDSRRDGRYLISNSKDQSINCGSYEKCLLNLFAIEDTGTTNAIQSCKHSSVVTSRHNTARGRSMSGAQVAKLQHHGSAVRDCGWHLAHPVLVSSSWDGEVVKWEFP</sequence>
<comment type="caution">
    <text evidence="2">The sequence shown here is derived from an EMBL/GenBank/DDBJ whole genome shotgun (WGS) entry which is preliminary data.</text>
</comment>
<gene>
    <name evidence="2" type="ORF">AAHA92_10014</name>
</gene>
<evidence type="ECO:0000256" key="1">
    <source>
        <dbReference type="PROSITE-ProRule" id="PRU00221"/>
    </source>
</evidence>
<dbReference type="InterPro" id="IPR015943">
    <property type="entry name" value="WD40/YVTN_repeat-like_dom_sf"/>
</dbReference>
<dbReference type="SMART" id="SM00320">
    <property type="entry name" value="WD40"/>
    <property type="match status" value="2"/>
</dbReference>